<dbReference type="GO" id="GO:0005829">
    <property type="term" value="C:cytosol"/>
    <property type="evidence" value="ECO:0007669"/>
    <property type="project" value="TreeGrafter"/>
</dbReference>
<evidence type="ECO:0000256" key="4">
    <source>
        <dbReference type="ARBA" id="ARBA00022723"/>
    </source>
</evidence>
<feature type="active site" description="Proton acceptor" evidence="6">
    <location>
        <position position="98"/>
    </location>
</feature>
<comment type="subunit">
    <text evidence="6">Heterodimer of a catalytic subunit and an accessory subunit.</text>
</comment>
<feature type="binding site" evidence="6">
    <location>
        <position position="160"/>
    </location>
    <ligand>
        <name>substrate</name>
    </ligand>
</feature>
<dbReference type="InterPro" id="IPR002616">
    <property type="entry name" value="tRNA_ribo_trans-like"/>
</dbReference>
<evidence type="ECO:0000256" key="1">
    <source>
        <dbReference type="ARBA" id="ARBA00022676"/>
    </source>
</evidence>
<dbReference type="InterPro" id="IPR036511">
    <property type="entry name" value="TGT-like_sf"/>
</dbReference>
<dbReference type="PANTHER" id="PTHR43530:SF1">
    <property type="entry name" value="QUEUINE TRNA-RIBOSYLTRANSFERASE CATALYTIC SUBUNIT 1"/>
    <property type="match status" value="1"/>
</dbReference>
<keyword evidence="1 6" id="KW-0328">Glycosyltransferase</keyword>
<keyword evidence="2 6" id="KW-0808">Transferase</keyword>
<feature type="binding site" evidence="6">
    <location>
        <position position="277"/>
    </location>
    <ligand>
        <name>Zn(2+)</name>
        <dbReference type="ChEBI" id="CHEBI:29105"/>
    </ligand>
</feature>
<feature type="region of interest" description="RNA binding" evidence="6">
    <location>
        <begin position="218"/>
        <end position="224"/>
    </location>
</feature>
<keyword evidence="9" id="KW-1185">Reference proteome</keyword>
<dbReference type="OrthoDB" id="10249838at2759"/>
<accession>A0A8S3Q2Q2</accession>
<evidence type="ECO:0000256" key="2">
    <source>
        <dbReference type="ARBA" id="ARBA00022679"/>
    </source>
</evidence>
<organism evidence="8 9">
    <name type="scientific">Mytilus edulis</name>
    <name type="common">Blue mussel</name>
    <dbReference type="NCBI Taxonomy" id="6550"/>
    <lineage>
        <taxon>Eukaryota</taxon>
        <taxon>Metazoa</taxon>
        <taxon>Spiralia</taxon>
        <taxon>Lophotrochozoa</taxon>
        <taxon>Mollusca</taxon>
        <taxon>Bivalvia</taxon>
        <taxon>Autobranchia</taxon>
        <taxon>Pteriomorphia</taxon>
        <taxon>Mytilida</taxon>
        <taxon>Mytiloidea</taxon>
        <taxon>Mytilidae</taxon>
        <taxon>Mytilinae</taxon>
        <taxon>Mytilus</taxon>
    </lineage>
</organism>
<keyword evidence="6" id="KW-0963">Cytoplasm</keyword>
<comment type="similarity">
    <text evidence="6">Belongs to the queuine tRNA-ribosyltransferase family.</text>
</comment>
<dbReference type="Proteomes" id="UP000683360">
    <property type="component" value="Unassembled WGS sequence"/>
</dbReference>
<dbReference type="EC" id="2.4.2.64" evidence="6"/>
<feature type="binding site" evidence="6">
    <location>
        <position position="305"/>
    </location>
    <ligand>
        <name>Zn(2+)</name>
        <dbReference type="ChEBI" id="CHEBI:29105"/>
    </ligand>
</feature>
<dbReference type="EMBL" id="CAJPWZ010000350">
    <property type="protein sequence ID" value="CAG2191059.1"/>
    <property type="molecule type" value="Genomic_DNA"/>
</dbReference>
<keyword evidence="5 6" id="KW-0862">Zinc</keyword>
<keyword evidence="3 6" id="KW-0819">tRNA processing</keyword>
<comment type="cofactor">
    <cofactor evidence="6">
        <name>Zn(2+)</name>
        <dbReference type="ChEBI" id="CHEBI:29105"/>
    </cofactor>
</comment>
<evidence type="ECO:0000259" key="7">
    <source>
        <dbReference type="Pfam" id="PF01702"/>
    </source>
</evidence>
<feature type="domain" description="tRNA-guanine(15) transglycosylase-like" evidence="7">
    <location>
        <begin position="134"/>
        <end position="336"/>
    </location>
</feature>
<comment type="subcellular location">
    <subcellularLocation>
        <location evidence="6">Cytoplasm</location>
    </subcellularLocation>
</comment>
<dbReference type="AlphaFoldDB" id="A0A8S3Q2Q2"/>
<dbReference type="PANTHER" id="PTHR43530">
    <property type="entry name" value="QUEUINE TRNA-RIBOSYLTRANSFERASE CATALYTIC SUBUNIT 1"/>
    <property type="match status" value="1"/>
</dbReference>
<dbReference type="GO" id="GO:0008479">
    <property type="term" value="F:tRNA-guanosine(34) queuine transglycosylase activity"/>
    <property type="evidence" value="ECO:0007669"/>
    <property type="project" value="UniProtKB-UniRule"/>
</dbReference>
<evidence type="ECO:0000313" key="9">
    <source>
        <dbReference type="Proteomes" id="UP000683360"/>
    </source>
</evidence>
<dbReference type="HAMAP" id="MF_00168">
    <property type="entry name" value="Q_tRNA_Tgt"/>
    <property type="match status" value="1"/>
</dbReference>
<gene>
    <name evidence="8" type="ORF">MEDL_6300</name>
</gene>
<proteinExistence type="inferred from homology"/>
<comment type="caution">
    <text evidence="6">Lacks conserved residue(s) required for the propagation of feature annotation.</text>
</comment>
<feature type="binding site" evidence="6">
    <location>
        <position position="187"/>
    </location>
    <ligand>
        <name>substrate</name>
    </ligand>
</feature>
<evidence type="ECO:0000256" key="5">
    <source>
        <dbReference type="ARBA" id="ARBA00022833"/>
    </source>
</evidence>
<dbReference type="Gene3D" id="3.20.20.105">
    <property type="entry name" value="Queuine tRNA-ribosyltransferase-like"/>
    <property type="match status" value="2"/>
</dbReference>
<comment type="caution">
    <text evidence="8">The sequence shown here is derived from an EMBL/GenBank/DDBJ whole genome shotgun (WGS) entry which is preliminary data.</text>
</comment>
<protein>
    <recommendedName>
        <fullName evidence="6">Queuine tRNA-ribosyltransferase catalytic subunit 1</fullName>
        <ecNumber evidence="6">2.4.2.64</ecNumber>
    </recommendedName>
    <alternativeName>
        <fullName evidence="6">Guanine insertion enzyme</fullName>
    </alternativeName>
    <alternativeName>
        <fullName evidence="6">tRNA-guanine transglycosylase</fullName>
    </alternativeName>
</protein>
<evidence type="ECO:0000256" key="3">
    <source>
        <dbReference type="ARBA" id="ARBA00022694"/>
    </source>
</evidence>
<keyword evidence="4 6" id="KW-0479">Metal-binding</keyword>
<feature type="binding site" evidence="6">
    <location>
        <position position="275"/>
    </location>
    <ligand>
        <name>Zn(2+)</name>
        <dbReference type="ChEBI" id="CHEBI:29105"/>
    </ligand>
</feature>
<dbReference type="NCBIfam" id="TIGR00449">
    <property type="entry name" value="tgt_general"/>
    <property type="match status" value="2"/>
</dbReference>
<comment type="catalytic activity">
    <reaction evidence="6">
        <text>guanosine(34) in tRNA + queuine = queuosine(34) in tRNA + guanine</text>
        <dbReference type="Rhea" id="RHEA:16633"/>
        <dbReference type="Rhea" id="RHEA-COMP:10341"/>
        <dbReference type="Rhea" id="RHEA-COMP:18571"/>
        <dbReference type="ChEBI" id="CHEBI:16235"/>
        <dbReference type="ChEBI" id="CHEBI:17433"/>
        <dbReference type="ChEBI" id="CHEBI:74269"/>
        <dbReference type="ChEBI" id="CHEBI:194431"/>
        <dbReference type="EC" id="2.4.2.64"/>
    </reaction>
</comment>
<evidence type="ECO:0000256" key="6">
    <source>
        <dbReference type="HAMAP-Rule" id="MF_03218"/>
    </source>
</evidence>
<feature type="binding site" evidence="6">
    <location>
        <begin position="98"/>
        <end position="102"/>
    </location>
    <ligand>
        <name>substrate</name>
    </ligand>
</feature>
<dbReference type="Pfam" id="PF01702">
    <property type="entry name" value="TGT"/>
    <property type="match status" value="1"/>
</dbReference>
<dbReference type="InterPro" id="IPR004803">
    <property type="entry name" value="TGT"/>
</dbReference>
<feature type="binding site" evidence="6">
    <location>
        <position position="280"/>
    </location>
    <ligand>
        <name>Zn(2+)</name>
        <dbReference type="ChEBI" id="CHEBI:29105"/>
    </ligand>
</feature>
<dbReference type="SUPFAM" id="SSF51713">
    <property type="entry name" value="tRNA-guanine transglycosylase"/>
    <property type="match status" value="1"/>
</dbReference>
<feature type="active site" description="Nucleophile" evidence="6">
    <location>
        <position position="237"/>
    </location>
</feature>
<dbReference type="GO" id="GO:0046872">
    <property type="term" value="F:metal ion binding"/>
    <property type="evidence" value="ECO:0007669"/>
    <property type="project" value="UniProtKB-KW"/>
</dbReference>
<feature type="region of interest" description="RNA binding; important for wobble base 34 recognition" evidence="6">
    <location>
        <begin position="242"/>
        <end position="246"/>
    </location>
</feature>
<dbReference type="GO" id="GO:0006400">
    <property type="term" value="P:tRNA modification"/>
    <property type="evidence" value="ECO:0007669"/>
    <property type="project" value="InterPro"/>
</dbReference>
<reference evidence="8" key="1">
    <citation type="submission" date="2021-03" db="EMBL/GenBank/DDBJ databases">
        <authorList>
            <person name="Bekaert M."/>
        </authorList>
    </citation>
    <scope>NUCLEOTIDE SEQUENCE</scope>
</reference>
<comment type="function">
    <text evidence="6">Catalytic subunit of the queuine tRNA-ribosyltransferase (TGT) that catalyzes the base-exchange of a guanine (G) residue with queuine (Q) at position 34 (anticodon wobble position) in tRNAs with GU(N) anticodons (tRNA-Asp, -Asn, -His and -Tyr), resulting in the hypermodified nucleoside queuosine (7-(((4,5-cis-dihydroxy-2-cyclopenten-1-yl)amino)methyl)-7-deazaguanosine). Catalysis occurs through a double-displacement mechanism. The nucleophile active site attacks the C1' of nucleotide 34 to detach the guanine base from the RNA, forming a covalent enzyme-RNA intermediate. The proton acceptor active site deprotonates the incoming queuine, allowing a nucleophilic attack on the C1' of the ribose to form the product.</text>
</comment>
<sequence length="468" mass="52510">MTSKAHALSLKILAECSTTKARACHMTLPHSIVETPVFMPVGTQGTLKGLLPEQLEELDCKIMLGNTYHLGNRPGPELLEKAGGLHKFMNWNRSLLTDSGGFQMVSLLKLAEITEEGVKFQSPHDGSEMMLTPEKTIRWLDRCIKAHKRPHDQSIFPIVQGGLDPELRKKCAYELIKRDVNGYAIGGLSGGEEKQDFWRMVSLSTDILPDDKPRYLMGVGFAVDLVVCAALGCDMFDCVFPTRTARFGSALVPSGQLNLKSKIFSSDFRPIDDQCKCSTCKNYTRAYLHTIVTNETVACHLLSVHNVAYQLNLMKCVHDSIKEDKFPQFIKAFFIQQFPNKDFPQWAIDALDSVNVKLNVNTPDNGQSSVDLQIDYRQSKRKTNLQGPTKLACRALVMKQYKTALNHLLQIDEVKKELVNTVKKTINQEVNKVCSDKNSVLRSSNIARFSWKTVHKQLLNTCPTTVTS</sequence>
<name>A0A8S3Q2Q2_MYTED</name>
<evidence type="ECO:0000313" key="8">
    <source>
        <dbReference type="EMBL" id="CAG2191059.1"/>
    </source>
</evidence>